<name>A0A1I1JCB3_9BACT</name>
<evidence type="ECO:0000313" key="2">
    <source>
        <dbReference type="Proteomes" id="UP000199514"/>
    </source>
</evidence>
<proteinExistence type="predicted"/>
<keyword evidence="2" id="KW-1185">Reference proteome</keyword>
<dbReference type="Proteomes" id="UP000199514">
    <property type="component" value="Unassembled WGS sequence"/>
</dbReference>
<protein>
    <submittedName>
        <fullName evidence="1">Uncharacterized protein</fullName>
    </submittedName>
</protein>
<dbReference type="AlphaFoldDB" id="A0A1I1JCB3"/>
<organism evidence="1 2">
    <name type="scientific">Flexibacter flexilis DSM 6793</name>
    <dbReference type="NCBI Taxonomy" id="927664"/>
    <lineage>
        <taxon>Bacteria</taxon>
        <taxon>Pseudomonadati</taxon>
        <taxon>Bacteroidota</taxon>
        <taxon>Cytophagia</taxon>
        <taxon>Cytophagales</taxon>
        <taxon>Flexibacteraceae</taxon>
        <taxon>Flexibacter</taxon>
    </lineage>
</organism>
<accession>A0A1I1JCB3</accession>
<gene>
    <name evidence="1" type="ORF">SAMN05421780_105208</name>
</gene>
<evidence type="ECO:0000313" key="1">
    <source>
        <dbReference type="EMBL" id="SFC43593.1"/>
    </source>
</evidence>
<dbReference type="EMBL" id="FOLE01000005">
    <property type="protein sequence ID" value="SFC43593.1"/>
    <property type="molecule type" value="Genomic_DNA"/>
</dbReference>
<sequence length="55" mass="6513">MPRPQALEIADIAFTHKDYNPNGFNFQDNITKALKVFFLKKIKFISIKQARRKIF</sequence>
<reference evidence="1 2" key="1">
    <citation type="submission" date="2016-10" db="EMBL/GenBank/DDBJ databases">
        <authorList>
            <person name="de Groot N.N."/>
        </authorList>
    </citation>
    <scope>NUCLEOTIDE SEQUENCE [LARGE SCALE GENOMIC DNA]</scope>
    <source>
        <strain evidence="1 2">DSM 6793</strain>
    </source>
</reference>